<evidence type="ECO:0000256" key="3">
    <source>
        <dbReference type="ARBA" id="ARBA00019010"/>
    </source>
</evidence>
<evidence type="ECO:0000256" key="9">
    <source>
        <dbReference type="ARBA" id="ARBA00022842"/>
    </source>
</evidence>
<dbReference type="GO" id="GO:0005737">
    <property type="term" value="C:cytoplasm"/>
    <property type="evidence" value="ECO:0007669"/>
    <property type="project" value="UniProtKB-SubCell"/>
</dbReference>
<dbReference type="GO" id="GO:0002949">
    <property type="term" value="P:tRNA threonylcarbamoyladenosine modification"/>
    <property type="evidence" value="ECO:0007669"/>
    <property type="project" value="InterPro"/>
</dbReference>
<evidence type="ECO:0000313" key="12">
    <source>
        <dbReference type="Proteomes" id="UP000247465"/>
    </source>
</evidence>
<evidence type="ECO:0000256" key="5">
    <source>
        <dbReference type="ARBA" id="ARBA00022694"/>
    </source>
</evidence>
<keyword evidence="5" id="KW-0819">tRNA processing</keyword>
<dbReference type="InterPro" id="IPR003442">
    <property type="entry name" value="T6A_TsaE"/>
</dbReference>
<dbReference type="Gene3D" id="3.40.50.300">
    <property type="entry name" value="P-loop containing nucleotide triphosphate hydrolases"/>
    <property type="match status" value="1"/>
</dbReference>
<evidence type="ECO:0000256" key="1">
    <source>
        <dbReference type="ARBA" id="ARBA00004496"/>
    </source>
</evidence>
<protein>
    <recommendedName>
        <fullName evidence="3">tRNA threonylcarbamoyladenosine biosynthesis protein TsaE</fullName>
    </recommendedName>
    <alternativeName>
        <fullName evidence="10">t(6)A37 threonylcarbamoyladenosine biosynthesis protein TsaE</fullName>
    </alternativeName>
</protein>
<keyword evidence="4" id="KW-0963">Cytoplasm</keyword>
<dbReference type="GO" id="GO:0005524">
    <property type="term" value="F:ATP binding"/>
    <property type="evidence" value="ECO:0007669"/>
    <property type="project" value="UniProtKB-KW"/>
</dbReference>
<evidence type="ECO:0000256" key="10">
    <source>
        <dbReference type="ARBA" id="ARBA00032441"/>
    </source>
</evidence>
<dbReference type="AlphaFoldDB" id="A0A2Z4AKY2"/>
<evidence type="ECO:0000256" key="2">
    <source>
        <dbReference type="ARBA" id="ARBA00007599"/>
    </source>
</evidence>
<sequence>MPAPLSYPKLLRELLKGLKTTSPQETENLAKDFSNFIPPDAVLALYGEMGAGKTTFVRGLARGWKIDNPVTSPTFNIVSTYNGDRNLVHLDAFRIDDPSQYDDLLLEDIIRSPYCLVIEWPKNLRDRLPNHACQITLRRTNDQSCFIKVDSLDLFSNLPCLR</sequence>
<keyword evidence="6" id="KW-0479">Metal-binding</keyword>
<keyword evidence="7" id="KW-0547">Nucleotide-binding</keyword>
<dbReference type="InterPro" id="IPR027417">
    <property type="entry name" value="P-loop_NTPase"/>
</dbReference>
<dbReference type="KEGG" id="mtar:DF168_00599"/>
<dbReference type="PANTHER" id="PTHR33540:SF2">
    <property type="entry name" value="TRNA THREONYLCARBAMOYLADENOSINE BIOSYNTHESIS PROTEIN TSAE"/>
    <property type="match status" value="1"/>
</dbReference>
<dbReference type="EMBL" id="CP029803">
    <property type="protein sequence ID" value="AWT59410.1"/>
    <property type="molecule type" value="Genomic_DNA"/>
</dbReference>
<keyword evidence="8" id="KW-0067">ATP-binding</keyword>
<name>A0A2Z4AKY2_9BACT</name>
<proteinExistence type="inferred from homology"/>
<evidence type="ECO:0000256" key="7">
    <source>
        <dbReference type="ARBA" id="ARBA00022741"/>
    </source>
</evidence>
<dbReference type="Pfam" id="PF02367">
    <property type="entry name" value="TsaE"/>
    <property type="match status" value="1"/>
</dbReference>
<comment type="subcellular location">
    <subcellularLocation>
        <location evidence="1">Cytoplasm</location>
    </subcellularLocation>
</comment>
<dbReference type="Proteomes" id="UP000247465">
    <property type="component" value="Chromosome"/>
</dbReference>
<keyword evidence="9" id="KW-0460">Magnesium</keyword>
<evidence type="ECO:0000256" key="8">
    <source>
        <dbReference type="ARBA" id="ARBA00022840"/>
    </source>
</evidence>
<dbReference type="PANTHER" id="PTHR33540">
    <property type="entry name" value="TRNA THREONYLCARBAMOYLADENOSINE BIOSYNTHESIS PROTEIN TSAE"/>
    <property type="match status" value="1"/>
</dbReference>
<evidence type="ECO:0000313" key="11">
    <source>
        <dbReference type="EMBL" id="AWT59410.1"/>
    </source>
</evidence>
<dbReference type="SUPFAM" id="SSF52540">
    <property type="entry name" value="P-loop containing nucleoside triphosphate hydrolases"/>
    <property type="match status" value="1"/>
</dbReference>
<reference evidence="11 12" key="1">
    <citation type="submission" date="2018-06" db="EMBL/GenBank/DDBJ databases">
        <title>Draft Genome Sequence of a Novel Marine Bacterium Related to the Verrucomicrobia.</title>
        <authorList>
            <person name="Vosseberg J."/>
            <person name="Martijn J."/>
            <person name="Ettema T.J.G."/>
        </authorList>
    </citation>
    <scope>NUCLEOTIDE SEQUENCE [LARGE SCALE GENOMIC DNA]</scope>
    <source>
        <strain evidence="11">TARA_B100001123</strain>
    </source>
</reference>
<gene>
    <name evidence="11" type="primary">tsaE</name>
    <name evidence="11" type="ORF">DF168_00599</name>
</gene>
<dbReference type="NCBIfam" id="TIGR00150">
    <property type="entry name" value="T6A_YjeE"/>
    <property type="match status" value="1"/>
</dbReference>
<comment type="similarity">
    <text evidence="2">Belongs to the TsaE family.</text>
</comment>
<accession>A0A2Z4AKY2</accession>
<organism evidence="11 12">
    <name type="scientific">Candidatus Moanibacter tarae</name>
    <dbReference type="NCBI Taxonomy" id="2200854"/>
    <lineage>
        <taxon>Bacteria</taxon>
        <taxon>Pseudomonadati</taxon>
        <taxon>Verrucomicrobiota</taxon>
        <taxon>Opitutia</taxon>
        <taxon>Puniceicoccales</taxon>
        <taxon>Puniceicoccales incertae sedis</taxon>
        <taxon>Candidatus Moanibacter</taxon>
    </lineage>
</organism>
<evidence type="ECO:0000256" key="6">
    <source>
        <dbReference type="ARBA" id="ARBA00022723"/>
    </source>
</evidence>
<evidence type="ECO:0000256" key="4">
    <source>
        <dbReference type="ARBA" id="ARBA00022490"/>
    </source>
</evidence>
<dbReference type="GO" id="GO:0046872">
    <property type="term" value="F:metal ion binding"/>
    <property type="evidence" value="ECO:0007669"/>
    <property type="project" value="UniProtKB-KW"/>
</dbReference>